<comment type="caution">
    <text evidence="2">The sequence shown here is derived from an EMBL/GenBank/DDBJ whole genome shotgun (WGS) entry which is preliminary data.</text>
</comment>
<gene>
    <name evidence="2" type="ORF">GCM10014715_46420</name>
</gene>
<feature type="compositionally biased region" description="Low complexity" evidence="1">
    <location>
        <begin position="1"/>
        <end position="18"/>
    </location>
</feature>
<dbReference type="AlphaFoldDB" id="A0A919A5J4"/>
<keyword evidence="3" id="KW-1185">Reference proteome</keyword>
<reference evidence="2" key="2">
    <citation type="submission" date="2020-09" db="EMBL/GenBank/DDBJ databases">
        <authorList>
            <person name="Sun Q."/>
            <person name="Ohkuma M."/>
        </authorList>
    </citation>
    <scope>NUCLEOTIDE SEQUENCE</scope>
    <source>
        <strain evidence="2">JCM 3302</strain>
    </source>
</reference>
<feature type="region of interest" description="Disordered" evidence="1">
    <location>
        <begin position="1"/>
        <end position="23"/>
    </location>
</feature>
<dbReference type="EMBL" id="BNBC01000022">
    <property type="protein sequence ID" value="GHE84893.1"/>
    <property type="molecule type" value="Genomic_DNA"/>
</dbReference>
<evidence type="ECO:0000256" key="1">
    <source>
        <dbReference type="SAM" id="MobiDB-lite"/>
    </source>
</evidence>
<feature type="compositionally biased region" description="Polar residues" evidence="1">
    <location>
        <begin position="383"/>
        <end position="392"/>
    </location>
</feature>
<proteinExistence type="predicted"/>
<evidence type="ECO:0000313" key="2">
    <source>
        <dbReference type="EMBL" id="GHE84893.1"/>
    </source>
</evidence>
<protein>
    <submittedName>
        <fullName evidence="2">Uncharacterized protein</fullName>
    </submittedName>
</protein>
<organism evidence="2 3">
    <name type="scientific">Streptomyces spiralis</name>
    <dbReference type="NCBI Taxonomy" id="66376"/>
    <lineage>
        <taxon>Bacteria</taxon>
        <taxon>Bacillati</taxon>
        <taxon>Actinomycetota</taxon>
        <taxon>Actinomycetes</taxon>
        <taxon>Kitasatosporales</taxon>
        <taxon>Streptomycetaceae</taxon>
        <taxon>Streptomyces</taxon>
    </lineage>
</organism>
<accession>A0A919A5J4</accession>
<dbReference type="Proteomes" id="UP000641386">
    <property type="component" value="Unassembled WGS sequence"/>
</dbReference>
<sequence length="392" mass="42929">MSNSSSSSPAAPPTVWSARGRHIGPGAADAVRRHLEKLKADDVIHSHLEPDDADPAREHVFEARWLAPGEVTVRARLALSPHRGSAEERDWVLVAEAERAWDPRWPSPAAMFWPQRPDAGWDREAVTGLRLGDVNPLPDDDKELRRVLRHAVRDSWCVHVVVHEAMTPDERGRATLLGPLPEGLRHRVVEHRAAPQRLRAVNWVLDDFGTRVPRGGAVVLPGHPAAPGYEAQEFSVRSVFLDGTEPADLLDAITRFAALQRPLPDGADDALTALREQWHLRTTEEELAHARELVAMYAEALEAMTKSRDLYREAAERAHEALAVLREGGAEGVPPARKPPRSGTGSPFRQLARGLERLRGSALSPRPGTVPEQEDSGDAAPSSGPSDRPTGS</sequence>
<dbReference type="RefSeq" id="WP_189903157.1">
    <property type="nucleotide sequence ID" value="NZ_BNBC01000022.1"/>
</dbReference>
<evidence type="ECO:0000313" key="3">
    <source>
        <dbReference type="Proteomes" id="UP000641386"/>
    </source>
</evidence>
<reference evidence="2" key="1">
    <citation type="journal article" date="2014" name="Int. J. Syst. Evol. Microbiol.">
        <title>Complete genome sequence of Corynebacterium casei LMG S-19264T (=DSM 44701T), isolated from a smear-ripened cheese.</title>
        <authorList>
            <consortium name="US DOE Joint Genome Institute (JGI-PGF)"/>
            <person name="Walter F."/>
            <person name="Albersmeier A."/>
            <person name="Kalinowski J."/>
            <person name="Ruckert C."/>
        </authorList>
    </citation>
    <scope>NUCLEOTIDE SEQUENCE</scope>
    <source>
        <strain evidence="2">JCM 3302</strain>
    </source>
</reference>
<feature type="region of interest" description="Disordered" evidence="1">
    <location>
        <begin position="325"/>
        <end position="392"/>
    </location>
</feature>
<name>A0A919A5J4_9ACTN</name>